<proteinExistence type="predicted"/>
<sequence length="102" mass="10525">MSRSPGGKDAGSPGGAARPAPKPRASRAGRPVGRPAAPRAARAPVPDSPLAGWRRWLWVGVLVFAVLIGLPLAHALFGEVVALLGGTLLLGVLLGRWTAPRR</sequence>
<protein>
    <submittedName>
        <fullName evidence="3">Uncharacterized protein</fullName>
    </submittedName>
</protein>
<feature type="transmembrane region" description="Helical" evidence="2">
    <location>
        <begin position="56"/>
        <end position="74"/>
    </location>
</feature>
<evidence type="ECO:0000256" key="1">
    <source>
        <dbReference type="SAM" id="MobiDB-lite"/>
    </source>
</evidence>
<name>A0ABS1U266_9PROT</name>
<organism evidence="3 4">
    <name type="scientific">Belnapia arida</name>
    <dbReference type="NCBI Taxonomy" id="2804533"/>
    <lineage>
        <taxon>Bacteria</taxon>
        <taxon>Pseudomonadati</taxon>
        <taxon>Pseudomonadota</taxon>
        <taxon>Alphaproteobacteria</taxon>
        <taxon>Acetobacterales</taxon>
        <taxon>Roseomonadaceae</taxon>
        <taxon>Belnapia</taxon>
    </lineage>
</organism>
<keyword evidence="4" id="KW-1185">Reference proteome</keyword>
<feature type="compositionally biased region" description="Low complexity" evidence="1">
    <location>
        <begin position="26"/>
        <end position="48"/>
    </location>
</feature>
<evidence type="ECO:0000256" key="2">
    <source>
        <dbReference type="SAM" id="Phobius"/>
    </source>
</evidence>
<comment type="caution">
    <text evidence="3">The sequence shown here is derived from an EMBL/GenBank/DDBJ whole genome shotgun (WGS) entry which is preliminary data.</text>
</comment>
<reference evidence="3 4" key="1">
    <citation type="submission" date="2021-01" db="EMBL/GenBank/DDBJ databases">
        <title>Belnapia mucosa sp. nov. and Belnapia arida sp. nov., isolated from the Tabernas Desert (Almeria, Spain).</title>
        <authorList>
            <person name="Molina-Menor E."/>
            <person name="Vidal-Verdu A."/>
            <person name="Calonge A."/>
            <person name="Satari L."/>
            <person name="Pereto J."/>
            <person name="Porcar M."/>
        </authorList>
    </citation>
    <scope>NUCLEOTIDE SEQUENCE [LARGE SCALE GENOMIC DNA]</scope>
    <source>
        <strain evidence="3 4">T18</strain>
    </source>
</reference>
<feature type="transmembrane region" description="Helical" evidence="2">
    <location>
        <begin position="80"/>
        <end position="99"/>
    </location>
</feature>
<keyword evidence="2" id="KW-0472">Membrane</keyword>
<dbReference type="Proteomes" id="UP000660885">
    <property type="component" value="Unassembled WGS sequence"/>
</dbReference>
<keyword evidence="2" id="KW-1133">Transmembrane helix</keyword>
<keyword evidence="2" id="KW-0812">Transmembrane</keyword>
<dbReference type="RefSeq" id="WP_202832057.1">
    <property type="nucleotide sequence ID" value="NZ_JAETWB010000004.1"/>
</dbReference>
<dbReference type="EMBL" id="JAETWB010000004">
    <property type="protein sequence ID" value="MBL6078784.1"/>
    <property type="molecule type" value="Genomic_DNA"/>
</dbReference>
<evidence type="ECO:0000313" key="3">
    <source>
        <dbReference type="EMBL" id="MBL6078784.1"/>
    </source>
</evidence>
<feature type="region of interest" description="Disordered" evidence="1">
    <location>
        <begin position="1"/>
        <end position="48"/>
    </location>
</feature>
<gene>
    <name evidence="3" type="ORF">JMJ56_12265</name>
</gene>
<evidence type="ECO:0000313" key="4">
    <source>
        <dbReference type="Proteomes" id="UP000660885"/>
    </source>
</evidence>
<accession>A0ABS1U266</accession>